<evidence type="ECO:0000256" key="2">
    <source>
        <dbReference type="SAM" id="SignalP"/>
    </source>
</evidence>
<feature type="chain" id="PRO_5030993184" description="Peptidase C1A papain C-terminal domain-containing protein" evidence="2">
    <location>
        <begin position="24"/>
        <end position="477"/>
    </location>
</feature>
<feature type="domain" description="Peptidase C1A papain C-terminal" evidence="3">
    <location>
        <begin position="44"/>
        <end position="359"/>
    </location>
</feature>
<dbReference type="InterPro" id="IPR025660">
    <property type="entry name" value="Pept_his_AS"/>
</dbReference>
<evidence type="ECO:0000259" key="3">
    <source>
        <dbReference type="SMART" id="SM00645"/>
    </source>
</evidence>
<accession>A0A7S3XFM1</accession>
<dbReference type="SMART" id="SM00645">
    <property type="entry name" value="Pept_C1"/>
    <property type="match status" value="1"/>
</dbReference>
<evidence type="ECO:0000313" key="4">
    <source>
        <dbReference type="EMBL" id="CAE0613541.1"/>
    </source>
</evidence>
<dbReference type="InterPro" id="IPR000668">
    <property type="entry name" value="Peptidase_C1A_C"/>
</dbReference>
<feature type="signal peptide" evidence="2">
    <location>
        <begin position="1"/>
        <end position="23"/>
    </location>
</feature>
<dbReference type="InterPro" id="IPR038765">
    <property type="entry name" value="Papain-like_cys_pep_sf"/>
</dbReference>
<dbReference type="Pfam" id="PF00112">
    <property type="entry name" value="Peptidase_C1"/>
    <property type="match status" value="2"/>
</dbReference>
<evidence type="ECO:0000256" key="1">
    <source>
        <dbReference type="ARBA" id="ARBA00008455"/>
    </source>
</evidence>
<dbReference type="EMBL" id="HBIS01009045">
    <property type="protein sequence ID" value="CAE0613541.1"/>
    <property type="molecule type" value="Transcribed_RNA"/>
</dbReference>
<dbReference type="AlphaFoldDB" id="A0A7S3XFM1"/>
<sequence>MAAPPRIAKTLATILTVAAVVQAATPFGNPASDVRLERWTEGDVPDSFDAREAWFGCGATVLDQGHCGSCWAVSAAGVLADRWCVHKTVHNDTVAGVEGADFGRAFERGGTCKEPTSGRHGCVRVASVPSPMTLMSCCSMSTDLQLGQEKWNGLGCGGGDPDEAWKFLTVVGATEMNIQPDGQYGGCTPYTSGGCLTDPLGNGCKTCRSVLAKCQDTGARPEVFRMGRYGQVLVPGQERTTFGGEDCTGNSGNPEQVRAIQMEIMMNGPVHACYSVLSDFVDFFNHFPGGVYNSKLGEKVQKIGGHCIKIIGWGRDKHASLDYWLIQNTWSENWGTAGVFRYVRGKDLCGIESDVWTACPPGTEKTCRFTEHVIPDPGRNATMLASVPSALYGGGKWMEVDLEHPLVSRAKSHLHAELGLTQLPSFSRVSTQVANGIRVRLEVDADHDSALLGRQISPHAYVYQESVASPSTLTIHS</sequence>
<dbReference type="PROSITE" id="PS00639">
    <property type="entry name" value="THIOL_PROTEASE_HIS"/>
    <property type="match status" value="1"/>
</dbReference>
<dbReference type="GO" id="GO:0006508">
    <property type="term" value="P:proteolysis"/>
    <property type="evidence" value="ECO:0007669"/>
    <property type="project" value="InterPro"/>
</dbReference>
<dbReference type="InterPro" id="IPR000169">
    <property type="entry name" value="Pept_cys_AS"/>
</dbReference>
<protein>
    <recommendedName>
        <fullName evidence="3">Peptidase C1A papain C-terminal domain-containing protein</fullName>
    </recommendedName>
</protein>
<gene>
    <name evidence="4" type="ORF">PSAL00342_LOCUS7440</name>
</gene>
<dbReference type="PANTHER" id="PTHR12411">
    <property type="entry name" value="CYSTEINE PROTEASE FAMILY C1-RELATED"/>
    <property type="match status" value="1"/>
</dbReference>
<reference evidence="4" key="1">
    <citation type="submission" date="2021-01" db="EMBL/GenBank/DDBJ databases">
        <authorList>
            <person name="Corre E."/>
            <person name="Pelletier E."/>
            <person name="Niang G."/>
            <person name="Scheremetjew M."/>
            <person name="Finn R."/>
            <person name="Kale V."/>
            <person name="Holt S."/>
            <person name="Cochrane G."/>
            <person name="Meng A."/>
            <person name="Brown T."/>
            <person name="Cohen L."/>
        </authorList>
    </citation>
    <scope>NUCLEOTIDE SEQUENCE</scope>
    <source>
        <strain evidence="4">CCMP1897</strain>
    </source>
</reference>
<name>A0A7S3XFM1_9CHLO</name>
<organism evidence="4">
    <name type="scientific">Picocystis salinarum</name>
    <dbReference type="NCBI Taxonomy" id="88271"/>
    <lineage>
        <taxon>Eukaryota</taxon>
        <taxon>Viridiplantae</taxon>
        <taxon>Chlorophyta</taxon>
        <taxon>Picocystophyceae</taxon>
        <taxon>Picocystales</taxon>
        <taxon>Picocystaceae</taxon>
        <taxon>Picocystis</taxon>
    </lineage>
</organism>
<dbReference type="PRINTS" id="PR00705">
    <property type="entry name" value="PAPAIN"/>
</dbReference>
<dbReference type="PROSITE" id="PS00139">
    <property type="entry name" value="THIOL_PROTEASE_CYS"/>
    <property type="match status" value="1"/>
</dbReference>
<dbReference type="Gene3D" id="3.90.70.10">
    <property type="entry name" value="Cysteine proteinases"/>
    <property type="match status" value="1"/>
</dbReference>
<dbReference type="GO" id="GO:0008234">
    <property type="term" value="F:cysteine-type peptidase activity"/>
    <property type="evidence" value="ECO:0007669"/>
    <property type="project" value="InterPro"/>
</dbReference>
<proteinExistence type="inferred from homology"/>
<dbReference type="InterPro" id="IPR013128">
    <property type="entry name" value="Peptidase_C1A"/>
</dbReference>
<comment type="similarity">
    <text evidence="1">Belongs to the peptidase C1 family.</text>
</comment>
<dbReference type="SUPFAM" id="SSF54001">
    <property type="entry name" value="Cysteine proteinases"/>
    <property type="match status" value="1"/>
</dbReference>
<keyword evidence="2" id="KW-0732">Signal</keyword>